<organism evidence="1 2">
    <name type="scientific">Caldifermentibacillus hisashii</name>
    <dbReference type="NCBI Taxonomy" id="996558"/>
    <lineage>
        <taxon>Bacteria</taxon>
        <taxon>Bacillati</taxon>
        <taxon>Bacillota</taxon>
        <taxon>Bacilli</taxon>
        <taxon>Bacillales</taxon>
        <taxon>Bacillaceae</taxon>
        <taxon>Caldifermentibacillus</taxon>
    </lineage>
</organism>
<keyword evidence="2" id="KW-1185">Reference proteome</keyword>
<dbReference type="NCBIfam" id="NF033832">
    <property type="entry name" value="sce7726_fam"/>
    <property type="match status" value="1"/>
</dbReference>
<dbReference type="RefSeq" id="WP_342021274.1">
    <property type="nucleotide sequence ID" value="NZ_JBBYAK010000004.1"/>
</dbReference>
<protein>
    <submittedName>
        <fullName evidence="1">Sce7726 family protein</fullName>
    </submittedName>
</protein>
<name>A0ABU9K3N0_9BACI</name>
<evidence type="ECO:0000313" key="1">
    <source>
        <dbReference type="EMBL" id="MEL3959696.1"/>
    </source>
</evidence>
<accession>A0ABU9K3N0</accession>
<sequence length="186" mass="21623">MLTDFDIRKKLIEKINKENQGKHYRVIEELVICDGIGRADIALANGMLHGYEIKSDCDTLDRLANQIECYDKTFDKITIVVGKKFANSIQNYVPKHWGIEIAYMNRFGNISIKRIRAPQKNNHISLNNLLDLLWNPEIKSLLKENKIRGYSKKDRAGLKELAINGISFKDLRDYTRETLKTRVGWR</sequence>
<comment type="caution">
    <text evidence="1">The sequence shown here is derived from an EMBL/GenBank/DDBJ whole genome shotgun (WGS) entry which is preliminary data.</text>
</comment>
<dbReference type="Proteomes" id="UP001459714">
    <property type="component" value="Unassembled WGS sequence"/>
</dbReference>
<dbReference type="InterPro" id="IPR047729">
    <property type="entry name" value="Sce7726-like"/>
</dbReference>
<evidence type="ECO:0000313" key="2">
    <source>
        <dbReference type="Proteomes" id="UP001459714"/>
    </source>
</evidence>
<proteinExistence type="predicted"/>
<dbReference type="EMBL" id="JBBYAK010000004">
    <property type="protein sequence ID" value="MEL3959696.1"/>
    <property type="molecule type" value="Genomic_DNA"/>
</dbReference>
<reference evidence="1 2" key="1">
    <citation type="submission" date="2024-03" db="EMBL/GenBank/DDBJ databases">
        <title>Bacilli Hybrid Assemblies.</title>
        <authorList>
            <person name="Kovac J."/>
        </authorList>
    </citation>
    <scope>NUCLEOTIDE SEQUENCE [LARGE SCALE GENOMIC DNA]</scope>
    <source>
        <strain evidence="1 2">FSL M8-0022</strain>
    </source>
</reference>
<gene>
    <name evidence="1" type="ORF">NST17_21310</name>
</gene>